<dbReference type="Pfam" id="PF08448">
    <property type="entry name" value="PAS_4"/>
    <property type="match status" value="1"/>
</dbReference>
<feature type="transmembrane region" description="Helical" evidence="1">
    <location>
        <begin position="12"/>
        <end position="33"/>
    </location>
</feature>
<keyword evidence="1" id="KW-1133">Transmembrane helix</keyword>
<sequence length="688" mass="73009">MQTMDQGKTGWWIGGGLIALALVTGFLLINRFADAREAEDLGRWRDRMEIVADSRAADASAWLNRYLAQVEEIAADPTVELYAAGLMGIDDPAVVEAQRSYVLNYLSAEADRSGFHEQRALDPVNANVKRPQRAGLGLLSVNGGAPLVVTRGMPSLAGHDWREGRTGSFIALGPQLEDKTPLVLFAAPVRAPEGAAAGLTAAWVIGARPLDEDFLATLKQPGDATRTAETYLAMPAGASGPDTVISLTPLAGGGRVGEVRRDVAASHAIATPGGFATLAGYTGDKVLVTGRELTAPVPWILVHTISAAEAMADIEARRTSLEITLGITGIALLVVLVLVWRYGVSQRLMTAYRTQAALSTENELLSQFLQHVSDAQPTAIAALADDGTVRFVNRGMTALVGLDRADMIDRQFLPVFDRDTARALGDGITHALAGDSSQTLVTHILGGRQRHFQVDFVAVDDASQGTSTLVVMQDITDLIGAHERSEALLGQLIGVLTDIIDSRDPFSRHHSARVAEVAEAIGAELGWDEVRLKAVSIAGRLVNIGKIFVPISVLTKESPLDASELALVRDSIRKGAALLKDLDFEGPVYRSLAELQAHMDGSGDPAGLSGDAIEPAARVLAVANAFIAMVSARAHRGGLGFDKAMALLMEEAGKRYDRKAVAALQNVLENKGGREDWAGFGEVPGTDA</sequence>
<dbReference type="Proteomes" id="UP001217500">
    <property type="component" value="Chromosome"/>
</dbReference>
<dbReference type="Gene3D" id="3.30.450.20">
    <property type="entry name" value="PAS domain"/>
    <property type="match status" value="1"/>
</dbReference>
<name>A0AAE9XQ10_9PROT</name>
<dbReference type="SUPFAM" id="SSF55785">
    <property type="entry name" value="PYP-like sensor domain (PAS domain)"/>
    <property type="match status" value="1"/>
</dbReference>
<keyword evidence="1" id="KW-0472">Membrane</keyword>
<accession>A0AAE9XQ10</accession>
<evidence type="ECO:0000313" key="5">
    <source>
        <dbReference type="Proteomes" id="UP001217500"/>
    </source>
</evidence>
<evidence type="ECO:0000259" key="2">
    <source>
        <dbReference type="PROSITE" id="PS50112"/>
    </source>
</evidence>
<dbReference type="CDD" id="cd00077">
    <property type="entry name" value="HDc"/>
    <property type="match status" value="1"/>
</dbReference>
<dbReference type="InterPro" id="IPR035965">
    <property type="entry name" value="PAS-like_dom_sf"/>
</dbReference>
<dbReference type="InterPro" id="IPR000014">
    <property type="entry name" value="PAS"/>
</dbReference>
<evidence type="ECO:0000313" key="4">
    <source>
        <dbReference type="EMBL" id="WCL54266.1"/>
    </source>
</evidence>
<dbReference type="CDD" id="cd00130">
    <property type="entry name" value="PAS"/>
    <property type="match status" value="1"/>
</dbReference>
<feature type="domain" description="HD-GYP" evidence="3">
    <location>
        <begin position="485"/>
        <end position="680"/>
    </location>
</feature>
<dbReference type="EMBL" id="CP116805">
    <property type="protein sequence ID" value="WCL54266.1"/>
    <property type="molecule type" value="Genomic_DNA"/>
</dbReference>
<dbReference type="GO" id="GO:0008081">
    <property type="term" value="F:phosphoric diester hydrolase activity"/>
    <property type="evidence" value="ECO:0007669"/>
    <property type="project" value="UniProtKB-ARBA"/>
</dbReference>
<dbReference type="SUPFAM" id="SSF109604">
    <property type="entry name" value="HD-domain/PDEase-like"/>
    <property type="match status" value="1"/>
</dbReference>
<dbReference type="InterPro" id="IPR003607">
    <property type="entry name" value="HD/PDEase_dom"/>
</dbReference>
<keyword evidence="5" id="KW-1185">Reference proteome</keyword>
<keyword evidence="1" id="KW-0812">Transmembrane</keyword>
<dbReference type="PROSITE" id="PS50112">
    <property type="entry name" value="PAS"/>
    <property type="match status" value="1"/>
</dbReference>
<reference evidence="4" key="1">
    <citation type="submission" date="2023-01" db="EMBL/GenBank/DDBJ databases">
        <title>The genome sequence of Kordiimonadaceae bacterium 6D33.</title>
        <authorList>
            <person name="Liu Y."/>
        </authorList>
    </citation>
    <scope>NUCLEOTIDE SEQUENCE</scope>
    <source>
        <strain evidence="4">6D33</strain>
    </source>
</reference>
<evidence type="ECO:0000259" key="3">
    <source>
        <dbReference type="PROSITE" id="PS51832"/>
    </source>
</evidence>
<dbReference type="Gene3D" id="1.10.3210.10">
    <property type="entry name" value="Hypothetical protein af1432"/>
    <property type="match status" value="1"/>
</dbReference>
<feature type="domain" description="PAS" evidence="2">
    <location>
        <begin position="365"/>
        <end position="435"/>
    </location>
</feature>
<dbReference type="PANTHER" id="PTHR43155:SF2">
    <property type="entry name" value="CYCLIC DI-GMP PHOSPHODIESTERASE PA4108"/>
    <property type="match status" value="1"/>
</dbReference>
<gene>
    <name evidence="4" type="ORF">PH603_00645</name>
</gene>
<proteinExistence type="predicted"/>
<dbReference type="Pfam" id="PF13487">
    <property type="entry name" value="HD_5"/>
    <property type="match status" value="1"/>
</dbReference>
<dbReference type="PANTHER" id="PTHR43155">
    <property type="entry name" value="CYCLIC DI-GMP PHOSPHODIESTERASE PA4108-RELATED"/>
    <property type="match status" value="1"/>
</dbReference>
<dbReference type="RefSeq" id="WP_289503985.1">
    <property type="nucleotide sequence ID" value="NZ_CP116805.1"/>
</dbReference>
<protein>
    <submittedName>
        <fullName evidence="4">PAS domain-containing protein</fullName>
    </submittedName>
</protein>
<dbReference type="SMART" id="SM00091">
    <property type="entry name" value="PAS"/>
    <property type="match status" value="1"/>
</dbReference>
<dbReference type="AlphaFoldDB" id="A0AAE9XQ10"/>
<dbReference type="KEGG" id="gso:PH603_00645"/>
<evidence type="ECO:0000256" key="1">
    <source>
        <dbReference type="SAM" id="Phobius"/>
    </source>
</evidence>
<dbReference type="PROSITE" id="PS51832">
    <property type="entry name" value="HD_GYP"/>
    <property type="match status" value="1"/>
</dbReference>
<dbReference type="InterPro" id="IPR037522">
    <property type="entry name" value="HD_GYP_dom"/>
</dbReference>
<dbReference type="InterPro" id="IPR013656">
    <property type="entry name" value="PAS_4"/>
</dbReference>
<feature type="transmembrane region" description="Helical" evidence="1">
    <location>
        <begin position="323"/>
        <end position="343"/>
    </location>
</feature>
<organism evidence="4 5">
    <name type="scientific">Gimibacter soli</name>
    <dbReference type="NCBI Taxonomy" id="3024400"/>
    <lineage>
        <taxon>Bacteria</taxon>
        <taxon>Pseudomonadati</taxon>
        <taxon>Pseudomonadota</taxon>
        <taxon>Alphaproteobacteria</taxon>
        <taxon>Kordiimonadales</taxon>
        <taxon>Temperatibacteraceae</taxon>
        <taxon>Gimibacter</taxon>
    </lineage>
</organism>
<dbReference type="NCBIfam" id="TIGR00229">
    <property type="entry name" value="sensory_box"/>
    <property type="match status" value="1"/>
</dbReference>